<dbReference type="InterPro" id="IPR049809">
    <property type="entry name" value="YehF/YfeS-like_WGR"/>
</dbReference>
<name>A0AB39TTP2_9ACTN</name>
<feature type="domain" description="WGR" evidence="2">
    <location>
        <begin position="1"/>
        <end position="78"/>
    </location>
</feature>
<dbReference type="AlphaFoldDB" id="A0AB39TTP2"/>
<dbReference type="Pfam" id="PF05406">
    <property type="entry name" value="WGR"/>
    <property type="match status" value="1"/>
</dbReference>
<proteinExistence type="predicted"/>
<evidence type="ECO:0000256" key="1">
    <source>
        <dbReference type="SAM" id="MobiDB-lite"/>
    </source>
</evidence>
<sequence>MRRWEFVEGGSDKFWEAAVDGAVVTVRYGRTGTGGREQSKEFPTVEAARAHFARTVAEKERKGYRETGAGAAAAPRPVAAAPTAGSATVAEPLPTAQSTTATATEPPDVPVDEDAFVLPEAWRRVLIPRRGGVPRPPTAPVKDAVNEYHAALGRLDAWLEQALGSNRSTADLVAAARAHRSGSRSPLGAAVLAAAFAVPAENKVRTAVDAWVAEFGLPFAARATVELLTVAVETDWNGGRPANPRVRRSSARAIATHRPAADRVRSLLAACDEETHRAVVEALAGCRSDLSHLVVAAYLVPSESGWAEQCVTSAARLGSAEWSLLLCSLSSAAPLEKLPQLPDLGWNGWSAATVATMAEGLRGGAAPLLLRALAHNYLYSDQQKQLLEAIAELPSDEGFRGLLAHQGNGKAARGALMAAMRRFPRRALRLLAEAAAAPADPAARRLARQFLAPHAAAHRAAALELLAELTPEQAAVVEPLTDPGDRVPDVPAESLPELFTSPPWTRPRSTARPRVLTGLTVPPRPERTELRWLPGEREAWAASESWYARWSDGDWERTARRLQAPTGRLRSNAHEELALFAYGDEELGRPLISRWCGDDYLWDATGALRRVAARFGPDALEPMRAAALQNPAAYGALLLPYLDAGVAATMADWLLRLKSAGDTARSWFARHGLDAARLLVPAAVGKAGTARRAAEQALRLIGAEQGAAAVGAVAGEYGPQAQEAVGALLSADPLVNVLPAKLPRPGDWAEPMMLPQLLVRGGGGALPAEAVRHVLTMLALSKAGSFYPGLDQVAEVCEPRSLTEFGWAVFEQWRLAGMPSQDGWALHALGRLGDDETVRRLTPVLRAWPGEGAHHRAVDGLEVLAGIGSDVALLHLHGIAQRVKFKALKARAQEKIAEVAAGLGLSGEQLSDRLVPDFGLDAEGTTVVDYGTRTFTVGFDEQLKPYVLDGDGARRKDLPAPGARDDAELAPAERKRFAALKKDVRTVAGDQIRRLEDAMVSGRSWTAEEFAQLFVGHPLLWHLVRRLVWLAEADGTATAFRVAEDRTLADVRDEVFALPAGATVRLAHPLLLGGDLAAWSELFADYEILQPFRQLGRPVFALTEEELAGHRLARFENGPVLPTGRLVGLERRGWQRGEPQDAGVERWLSRRVGPDRYVVLAPEHGIAVGVHDVYPEQRVETVWIDSHPGDYWVHGRTFPTFAELDPVIASEVIADLTELTTL</sequence>
<feature type="region of interest" description="Disordered" evidence="1">
    <location>
        <begin position="59"/>
        <end position="110"/>
    </location>
</feature>
<dbReference type="RefSeq" id="WP_369184856.1">
    <property type="nucleotide sequence ID" value="NZ_CP163445.1"/>
</dbReference>
<organism evidence="3">
    <name type="scientific">Streptomyces sp. Y1</name>
    <dbReference type="NCBI Taxonomy" id="3238634"/>
    <lineage>
        <taxon>Bacteria</taxon>
        <taxon>Bacillati</taxon>
        <taxon>Actinomycetota</taxon>
        <taxon>Actinomycetes</taxon>
        <taxon>Kitasatosporales</taxon>
        <taxon>Streptomycetaceae</taxon>
        <taxon>Streptomyces</taxon>
    </lineage>
</organism>
<evidence type="ECO:0000259" key="2">
    <source>
        <dbReference type="PROSITE" id="PS51977"/>
    </source>
</evidence>
<dbReference type="InterPro" id="IPR025406">
    <property type="entry name" value="DUF4132"/>
</dbReference>
<dbReference type="SMART" id="SM00773">
    <property type="entry name" value="WGR"/>
    <property type="match status" value="1"/>
</dbReference>
<dbReference type="InterPro" id="IPR036930">
    <property type="entry name" value="WGR_dom_sf"/>
</dbReference>
<dbReference type="CDD" id="cd07996">
    <property type="entry name" value="WGR_MMR_like"/>
    <property type="match status" value="1"/>
</dbReference>
<dbReference type="InterPro" id="IPR008893">
    <property type="entry name" value="WGR_domain"/>
</dbReference>
<protein>
    <submittedName>
        <fullName evidence="3">WGR and DUF4132 domain-containing protein</fullName>
    </submittedName>
</protein>
<feature type="region of interest" description="Disordered" evidence="1">
    <location>
        <begin position="481"/>
        <end position="510"/>
    </location>
</feature>
<dbReference type="PROSITE" id="PS51977">
    <property type="entry name" value="WGR"/>
    <property type="match status" value="1"/>
</dbReference>
<dbReference type="EMBL" id="CP163445">
    <property type="protein sequence ID" value="XDQ82504.1"/>
    <property type="molecule type" value="Genomic_DNA"/>
</dbReference>
<gene>
    <name evidence="3" type="ORF">AB2U05_30425</name>
</gene>
<reference evidence="3" key="1">
    <citation type="submission" date="2024-07" db="EMBL/GenBank/DDBJ databases">
        <authorList>
            <person name="Yu S.T."/>
        </authorList>
    </citation>
    <scope>NUCLEOTIDE SEQUENCE</scope>
    <source>
        <strain evidence="3">Y1</strain>
    </source>
</reference>
<feature type="compositionally biased region" description="Low complexity" evidence="1">
    <location>
        <begin position="68"/>
        <end position="90"/>
    </location>
</feature>
<dbReference type="SUPFAM" id="SSF142921">
    <property type="entry name" value="WGR domain-like"/>
    <property type="match status" value="1"/>
</dbReference>
<dbReference type="Pfam" id="PF13569">
    <property type="entry name" value="DUF4132"/>
    <property type="match status" value="1"/>
</dbReference>
<evidence type="ECO:0000313" key="3">
    <source>
        <dbReference type="EMBL" id="XDQ82504.1"/>
    </source>
</evidence>
<accession>A0AB39TTP2</accession>
<dbReference type="Gene3D" id="2.20.140.10">
    <property type="entry name" value="WGR domain"/>
    <property type="match status" value="1"/>
</dbReference>